<evidence type="ECO:0000256" key="1">
    <source>
        <dbReference type="ARBA" id="ARBA00022491"/>
    </source>
</evidence>
<name>A0A941GI96_NIACI</name>
<dbReference type="Pfam" id="PF14278">
    <property type="entry name" value="TetR_C_8"/>
    <property type="match status" value="1"/>
</dbReference>
<comment type="caution">
    <text evidence="5">The sequence shown here is derived from an EMBL/GenBank/DDBJ whole genome shotgun (WGS) entry which is preliminary data.</text>
</comment>
<evidence type="ECO:0000256" key="3">
    <source>
        <dbReference type="PROSITE-ProRule" id="PRU00335"/>
    </source>
</evidence>
<dbReference type="InterPro" id="IPR009057">
    <property type="entry name" value="Homeodomain-like_sf"/>
</dbReference>
<dbReference type="InterPro" id="IPR001647">
    <property type="entry name" value="HTH_TetR"/>
</dbReference>
<evidence type="ECO:0000313" key="5">
    <source>
        <dbReference type="EMBL" id="MBR8672078.1"/>
    </source>
</evidence>
<dbReference type="Gene3D" id="1.10.357.10">
    <property type="entry name" value="Tetracycline Repressor, domain 2"/>
    <property type="match status" value="1"/>
</dbReference>
<dbReference type="RefSeq" id="WP_016201347.1">
    <property type="nucleotide sequence ID" value="NZ_JAGTPX020000024.1"/>
</dbReference>
<proteinExistence type="predicted"/>
<dbReference type="InterPro" id="IPR050624">
    <property type="entry name" value="HTH-type_Tx_Regulator"/>
</dbReference>
<dbReference type="GO" id="GO:0003677">
    <property type="term" value="F:DNA binding"/>
    <property type="evidence" value="ECO:0007669"/>
    <property type="project" value="UniProtKB-UniRule"/>
</dbReference>
<dbReference type="AlphaFoldDB" id="A0A941GI96"/>
<keyword evidence="1" id="KW-0678">Repressor</keyword>
<feature type="domain" description="HTH tetR-type" evidence="4">
    <location>
        <begin position="13"/>
        <end position="73"/>
    </location>
</feature>
<keyword evidence="2 3" id="KW-0238">DNA-binding</keyword>
<dbReference type="SUPFAM" id="SSF46689">
    <property type="entry name" value="Homeodomain-like"/>
    <property type="match status" value="1"/>
</dbReference>
<evidence type="ECO:0000259" key="4">
    <source>
        <dbReference type="PROSITE" id="PS50977"/>
    </source>
</evidence>
<dbReference type="EMBL" id="JAGTPX010000032">
    <property type="protein sequence ID" value="MBR8672078.1"/>
    <property type="molecule type" value="Genomic_DNA"/>
</dbReference>
<dbReference type="InterPro" id="IPR039532">
    <property type="entry name" value="TetR_C_Firmicutes"/>
</dbReference>
<dbReference type="PROSITE" id="PS50977">
    <property type="entry name" value="HTH_TETR_2"/>
    <property type="match status" value="1"/>
</dbReference>
<accession>A0A941GI96</accession>
<gene>
    <name evidence="5" type="ORF">KD144_21305</name>
</gene>
<feature type="DNA-binding region" description="H-T-H motif" evidence="3">
    <location>
        <begin position="36"/>
        <end position="55"/>
    </location>
</feature>
<dbReference type="PANTHER" id="PTHR43479:SF7">
    <property type="entry name" value="TETR-FAMILY TRANSCRIPTIONAL REGULATOR"/>
    <property type="match status" value="1"/>
</dbReference>
<reference evidence="5" key="1">
    <citation type="submission" date="2021-04" db="EMBL/GenBank/DDBJ databases">
        <title>Genomic analysis of electroactive and textile dye degrading Bacillus circulans strain: DC10 isolated from constructed wetland-microbial fuel cells treating textile dye wastewaters.</title>
        <authorList>
            <person name="Patel D.U."/>
            <person name="Desai C.R."/>
        </authorList>
    </citation>
    <scope>NUCLEOTIDE SEQUENCE</scope>
    <source>
        <strain evidence="5">DC10</strain>
    </source>
</reference>
<protein>
    <submittedName>
        <fullName evidence="5">TetR/AcrR family transcriptional regulator</fullName>
    </submittedName>
</protein>
<organism evidence="5">
    <name type="scientific">Niallia circulans</name>
    <name type="common">Bacillus circulans</name>
    <dbReference type="NCBI Taxonomy" id="1397"/>
    <lineage>
        <taxon>Bacteria</taxon>
        <taxon>Bacillati</taxon>
        <taxon>Bacillota</taxon>
        <taxon>Bacilli</taxon>
        <taxon>Bacillales</taxon>
        <taxon>Bacillaceae</taxon>
        <taxon>Niallia</taxon>
    </lineage>
</organism>
<sequence length="201" mass="23854">MKTNETNSDRRVKKSKKALKNALITLMDQKDFKDITITNIVEHADVNRGTFYRHYQYKEDLLEDLTNDVLSDLIWAYRFPYVHLETFDISTLTAKSIKIFEHVQRHALFYKLVFSSDFLYDYRLRIYQTLKKVNNEDFEYALIDPKINRNLHISYQANAIVGLIMEWVKEDFCYPSEYMAEQLLAFINTTNSPPSKIKILS</sequence>
<dbReference type="Pfam" id="PF00440">
    <property type="entry name" value="TetR_N"/>
    <property type="match status" value="1"/>
</dbReference>
<evidence type="ECO:0000256" key="2">
    <source>
        <dbReference type="ARBA" id="ARBA00023125"/>
    </source>
</evidence>
<dbReference type="PANTHER" id="PTHR43479">
    <property type="entry name" value="ACREF/ENVCD OPERON REPRESSOR-RELATED"/>
    <property type="match status" value="1"/>
</dbReference>